<feature type="transmembrane region" description="Helical" evidence="1">
    <location>
        <begin position="12"/>
        <end position="30"/>
    </location>
</feature>
<reference evidence="2 3" key="1">
    <citation type="submission" date="2019-09" db="EMBL/GenBank/DDBJ databases">
        <title>Pararcticibacter amylolyticus gen. nov., sp. nov., isolated from a rottenly hemp rope, and reclassification of Pedobacter tournemirensis as Pararcticibacter tournemirensis comb. nov.</title>
        <authorList>
            <person name="Cai Y."/>
        </authorList>
    </citation>
    <scope>NUCLEOTIDE SEQUENCE [LARGE SCALE GENOMIC DNA]</scope>
    <source>
        <strain evidence="2 3">TF5-37.2-LB10</strain>
    </source>
</reference>
<feature type="transmembrane region" description="Helical" evidence="1">
    <location>
        <begin position="104"/>
        <end position="124"/>
    </location>
</feature>
<keyword evidence="1" id="KW-1133">Transmembrane helix</keyword>
<feature type="transmembrane region" description="Helical" evidence="1">
    <location>
        <begin position="176"/>
        <end position="200"/>
    </location>
</feature>
<feature type="transmembrane region" description="Helical" evidence="1">
    <location>
        <begin position="50"/>
        <end position="69"/>
    </location>
</feature>
<feature type="transmembrane region" description="Helical" evidence="1">
    <location>
        <begin position="81"/>
        <end position="98"/>
    </location>
</feature>
<evidence type="ECO:0000313" key="3">
    <source>
        <dbReference type="Proteomes" id="UP000322918"/>
    </source>
</evidence>
<keyword evidence="3" id="KW-1185">Reference proteome</keyword>
<protein>
    <recommendedName>
        <fullName evidence="4">NnrS family protein</fullName>
    </recommendedName>
</protein>
<dbReference type="RefSeq" id="WP_141814913.1">
    <property type="nucleotide sequence ID" value="NZ_VFPL01000001.1"/>
</dbReference>
<dbReference type="Proteomes" id="UP000322918">
    <property type="component" value="Unassembled WGS sequence"/>
</dbReference>
<dbReference type="OrthoDB" id="2827525at2"/>
<proteinExistence type="predicted"/>
<gene>
    <name evidence="2" type="ORF">F1649_04810</name>
</gene>
<accession>A0A5M9HF18</accession>
<evidence type="ECO:0008006" key="4">
    <source>
        <dbReference type="Google" id="ProtNLM"/>
    </source>
</evidence>
<feature type="transmembrane region" description="Helical" evidence="1">
    <location>
        <begin position="302"/>
        <end position="321"/>
    </location>
</feature>
<feature type="transmembrane region" description="Helical" evidence="1">
    <location>
        <begin position="237"/>
        <end position="257"/>
    </location>
</feature>
<evidence type="ECO:0000313" key="2">
    <source>
        <dbReference type="EMBL" id="KAA8484965.1"/>
    </source>
</evidence>
<dbReference type="EMBL" id="VWNE01000006">
    <property type="protein sequence ID" value="KAA8484965.1"/>
    <property type="molecule type" value="Genomic_DNA"/>
</dbReference>
<organism evidence="2 3">
    <name type="scientific">Arcticibacter tournemirensis</name>
    <dbReference type="NCBI Taxonomy" id="699437"/>
    <lineage>
        <taxon>Bacteria</taxon>
        <taxon>Pseudomonadati</taxon>
        <taxon>Bacteroidota</taxon>
        <taxon>Sphingobacteriia</taxon>
        <taxon>Sphingobacteriales</taxon>
        <taxon>Sphingobacteriaceae</taxon>
        <taxon>Arcticibacter</taxon>
    </lineage>
</organism>
<name>A0A5M9HF18_9SPHI</name>
<comment type="caution">
    <text evidence="2">The sequence shown here is derived from an EMBL/GenBank/DDBJ whole genome shotgun (WGS) entry which is preliminary data.</text>
</comment>
<feature type="transmembrane region" description="Helical" evidence="1">
    <location>
        <begin position="372"/>
        <end position="392"/>
    </location>
</feature>
<feature type="transmembrane region" description="Helical" evidence="1">
    <location>
        <begin position="269"/>
        <end position="296"/>
    </location>
</feature>
<sequence length="394" mass="44570">MEWIRTSSYPRWAVVNFLILTILGILLRWMHLASVPGVNYMFLLHAHSHFAFAGWVFLAIVILIAGTFSSDKTSTRAFKRIFILTLIASFGMLISFFLQGYKAVSISFSSLFIFISYYAAYIILKNNSVKEAFNPISGALIKASLVFLCLSSLGPFTLGPLAAAGLKANPLYQNSIYFYLHFQMNGWMLLAVLALLANTYLKNMSFKKGERLWLHLFIGSTIPLFFIFTLWSNPPLWIGITGFAGAAVNFVSWVKLLSAVKHRGVTTPLFVRLALLAVTLKIFFQILVCIPAVGFWVFSSRYIIIGYIHLLTLGCIMPLILDQFRVSGFFKQSPYLNYINNGFIGLVIIYLCFLFVQPVLSILHIAVPFYEYLLLISSLLFVLPAIGYFRFLHK</sequence>
<keyword evidence="1" id="KW-0472">Membrane</keyword>
<keyword evidence="1" id="KW-0812">Transmembrane</keyword>
<feature type="transmembrane region" description="Helical" evidence="1">
    <location>
        <begin position="145"/>
        <end position="164"/>
    </location>
</feature>
<feature type="transmembrane region" description="Helical" evidence="1">
    <location>
        <begin position="342"/>
        <end position="366"/>
    </location>
</feature>
<feature type="transmembrane region" description="Helical" evidence="1">
    <location>
        <begin position="212"/>
        <end position="231"/>
    </location>
</feature>
<dbReference type="AlphaFoldDB" id="A0A5M9HF18"/>
<evidence type="ECO:0000256" key="1">
    <source>
        <dbReference type="SAM" id="Phobius"/>
    </source>
</evidence>